<keyword evidence="3" id="KW-0677">Repeat</keyword>
<keyword evidence="2" id="KW-0433">Leucine-rich repeat</keyword>
<protein>
    <submittedName>
        <fullName evidence="5">PRAME family member 12-like</fullName>
    </submittedName>
</protein>
<evidence type="ECO:0000313" key="5">
    <source>
        <dbReference type="RefSeq" id="XP_040613362.1"/>
    </source>
</evidence>
<proteinExistence type="inferred from homology"/>
<accession>A0ABM2YEZ4</accession>
<evidence type="ECO:0000313" key="4">
    <source>
        <dbReference type="Proteomes" id="UP000886700"/>
    </source>
</evidence>
<dbReference type="PIRSF" id="PIRSF038286">
    <property type="entry name" value="PRAME"/>
    <property type="match status" value="1"/>
</dbReference>
<gene>
    <name evidence="5" type="primary">LOC101844912</name>
</gene>
<organism evidence="4 5">
    <name type="scientific">Mesocricetus auratus</name>
    <name type="common">Golden hamster</name>
    <dbReference type="NCBI Taxonomy" id="10036"/>
    <lineage>
        <taxon>Eukaryota</taxon>
        <taxon>Metazoa</taxon>
        <taxon>Chordata</taxon>
        <taxon>Craniata</taxon>
        <taxon>Vertebrata</taxon>
        <taxon>Euteleostomi</taxon>
        <taxon>Mammalia</taxon>
        <taxon>Eutheria</taxon>
        <taxon>Euarchontoglires</taxon>
        <taxon>Glires</taxon>
        <taxon>Rodentia</taxon>
        <taxon>Myomorpha</taxon>
        <taxon>Muroidea</taxon>
        <taxon>Cricetidae</taxon>
        <taxon>Cricetinae</taxon>
        <taxon>Mesocricetus</taxon>
    </lineage>
</organism>
<dbReference type="InterPro" id="IPR032675">
    <property type="entry name" value="LRR_dom_sf"/>
</dbReference>
<reference evidence="5" key="1">
    <citation type="submission" date="2025-08" db="UniProtKB">
        <authorList>
            <consortium name="RefSeq"/>
        </authorList>
    </citation>
    <scope>IDENTIFICATION</scope>
    <source>
        <tissue evidence="5">Liver</tissue>
    </source>
</reference>
<evidence type="ECO:0000256" key="3">
    <source>
        <dbReference type="ARBA" id="ARBA00022737"/>
    </source>
</evidence>
<comment type="similarity">
    <text evidence="1">Belongs to the PRAME family.</text>
</comment>
<keyword evidence="4" id="KW-1185">Reference proteome</keyword>
<dbReference type="PANTHER" id="PTHR14224">
    <property type="entry name" value="SIMILAR TO PREFERENTIALLY EXPRESSED ANTIGEN IN MELANOMA-LIKE 3"/>
    <property type="match status" value="1"/>
</dbReference>
<dbReference type="Gene3D" id="3.80.10.10">
    <property type="entry name" value="Ribonuclease Inhibitor"/>
    <property type="match status" value="1"/>
</dbReference>
<name>A0ABM2YEZ4_MESAU</name>
<dbReference type="InterPro" id="IPR050694">
    <property type="entry name" value="LRRC14/PRAME"/>
</dbReference>
<dbReference type="PANTHER" id="PTHR14224:SF3">
    <property type="entry name" value="PRAME LIKE 17-RELATED"/>
    <property type="match status" value="1"/>
</dbReference>
<evidence type="ECO:0000256" key="2">
    <source>
        <dbReference type="ARBA" id="ARBA00022614"/>
    </source>
</evidence>
<dbReference type="RefSeq" id="XP_040613362.1">
    <property type="nucleotide sequence ID" value="XM_040757428.1"/>
</dbReference>
<dbReference type="Proteomes" id="UP000886700">
    <property type="component" value="Unplaced"/>
</dbReference>
<dbReference type="InterPro" id="IPR026271">
    <property type="entry name" value="PRAME"/>
</dbReference>
<dbReference type="GeneID" id="101844912"/>
<evidence type="ECO:0000256" key="1">
    <source>
        <dbReference type="ARBA" id="ARBA00009608"/>
    </source>
</evidence>
<dbReference type="SUPFAM" id="SSF52047">
    <property type="entry name" value="RNI-like"/>
    <property type="match status" value="1"/>
</dbReference>
<sequence length="456" mass="52778">MSTYNPPTLQQLAVQSLLQNEALTMSTLEYLPINLFPPVFKEAINGGHMELLKAMVVAWPFSYLPVGALMKIVDFEVFQAVLDGVDILQTQKVRPRCWRLQVLDLRNMNQDFWDIWAGRDWHCSTETENNTQVCNELRKDLKVLMDLSLRFYLKKPHRHLLQWAQQRKDCVQLYCIKMKICDSTMEIIKQFLDNFPPDNIEELEIYTNQILPLMDYFTPHFGRMTRLRKCRLTHIVFNRNTDVNTLADPKEMCAVQFLSQFCKFNYLKHLSIDGVRFSPHHMQLLFGCLKTPLESLNISHCHLSQSDLKHLSQCQRLCQLNHLNLTDIVLPRLNVTHLQVLLENTAQTLQILELVNCRMDDHELSALLPALCLCSQLTTVNFYDNDFSTAVLKKLVQSMANLSKMTAEFYPAPLECYDPLGSVLVEEFAQFALAIFDAPTAPPPGHFLNRNHRYSG</sequence>